<dbReference type="STRING" id="1423776.FD04_GL000727"/>
<dbReference type="RefSeq" id="WP_054699701.1">
    <property type="nucleotide sequence ID" value="NZ_AZEE01000028.1"/>
</dbReference>
<reference evidence="1 2" key="1">
    <citation type="journal article" date="2015" name="Genome Announc.">
        <title>Expanding the biotechnology potential of lactobacilli through comparative genomics of 213 strains and associated genera.</title>
        <authorList>
            <person name="Sun Z."/>
            <person name="Harris H.M."/>
            <person name="McCann A."/>
            <person name="Guo C."/>
            <person name="Argimon S."/>
            <person name="Zhang W."/>
            <person name="Yang X."/>
            <person name="Jeffery I.B."/>
            <person name="Cooney J.C."/>
            <person name="Kagawa T.F."/>
            <person name="Liu W."/>
            <person name="Song Y."/>
            <person name="Salvetti E."/>
            <person name="Wrobel A."/>
            <person name="Rasinkangas P."/>
            <person name="Parkhill J."/>
            <person name="Rea M.C."/>
            <person name="O'Sullivan O."/>
            <person name="Ritari J."/>
            <person name="Douillard F.P."/>
            <person name="Paul Ross R."/>
            <person name="Yang R."/>
            <person name="Briner A.E."/>
            <person name="Felis G.E."/>
            <person name="de Vos W.M."/>
            <person name="Barrangou R."/>
            <person name="Klaenhammer T.R."/>
            <person name="Caufield P.W."/>
            <person name="Cui Y."/>
            <person name="Zhang H."/>
            <person name="O'Toole P.W."/>
        </authorList>
    </citation>
    <scope>NUCLEOTIDE SEQUENCE [LARGE SCALE GENOMIC DNA]</scope>
    <source>
        <strain evidence="1 2">DSM 19909</strain>
    </source>
</reference>
<evidence type="ECO:0000313" key="2">
    <source>
        <dbReference type="Proteomes" id="UP000051160"/>
    </source>
</evidence>
<protein>
    <submittedName>
        <fullName evidence="1">Uncharacterized protein</fullName>
    </submittedName>
</protein>
<organism evidence="1 2">
    <name type="scientific">Secundilactobacillus odoratitofui DSM 19909 = JCM 15043</name>
    <dbReference type="NCBI Taxonomy" id="1423776"/>
    <lineage>
        <taxon>Bacteria</taxon>
        <taxon>Bacillati</taxon>
        <taxon>Bacillota</taxon>
        <taxon>Bacilli</taxon>
        <taxon>Lactobacillales</taxon>
        <taxon>Lactobacillaceae</taxon>
        <taxon>Secundilactobacillus</taxon>
    </lineage>
</organism>
<accession>A0A0R1LPN0</accession>
<keyword evidence="2" id="KW-1185">Reference proteome</keyword>
<dbReference type="PATRIC" id="fig|1423776.4.peg.732"/>
<gene>
    <name evidence="1" type="ORF">FD04_GL000727</name>
</gene>
<dbReference type="AlphaFoldDB" id="A0A0R1LPN0"/>
<evidence type="ECO:0000313" key="1">
    <source>
        <dbReference type="EMBL" id="KRK97757.1"/>
    </source>
</evidence>
<dbReference type="Proteomes" id="UP000051160">
    <property type="component" value="Unassembled WGS sequence"/>
</dbReference>
<dbReference type="OrthoDB" id="2321563at2"/>
<sequence>MLTKTQMTDPDFQKLLQVALTDLTIRRTLVENTIAEVNQEMRSLEKDDRLDKLDLQIQAIAADYDHYSQYVDPNFKLDIDQEYSE</sequence>
<comment type="caution">
    <text evidence="1">The sequence shown here is derived from an EMBL/GenBank/DDBJ whole genome shotgun (WGS) entry which is preliminary data.</text>
</comment>
<proteinExistence type="predicted"/>
<dbReference type="EMBL" id="AZEE01000028">
    <property type="protein sequence ID" value="KRK97757.1"/>
    <property type="molecule type" value="Genomic_DNA"/>
</dbReference>
<name>A0A0R1LPN0_9LACO</name>